<feature type="compositionally biased region" description="Basic and acidic residues" evidence="2">
    <location>
        <begin position="20"/>
        <end position="30"/>
    </location>
</feature>
<keyword evidence="1" id="KW-0175">Coiled coil</keyword>
<reference evidence="3 4" key="1">
    <citation type="journal article" date="2019" name="Proc. Natl. Acad. Sci. U.S.A.">
        <title>Regulatory changes in pterin and carotenoid genes underlie balanced color polymorphisms in the wall lizard.</title>
        <authorList>
            <person name="Andrade P."/>
            <person name="Pinho C."/>
            <person name="Perez I de Lanuza G."/>
            <person name="Afonso S."/>
            <person name="Brejcha J."/>
            <person name="Rubin C.J."/>
            <person name="Wallerman O."/>
            <person name="Pereira P."/>
            <person name="Sabatino S.J."/>
            <person name="Bellati A."/>
            <person name="Pellitteri-Rosa D."/>
            <person name="Bosakova Z."/>
            <person name="Bunikis I."/>
            <person name="Carretero M.A."/>
            <person name="Feiner N."/>
            <person name="Marsik P."/>
            <person name="Pauperio F."/>
            <person name="Salvi D."/>
            <person name="Soler L."/>
            <person name="While G.M."/>
            <person name="Uller T."/>
            <person name="Font E."/>
            <person name="Andersson L."/>
            <person name="Carneiro M."/>
        </authorList>
    </citation>
    <scope>NUCLEOTIDE SEQUENCE</scope>
</reference>
<dbReference type="Ensembl" id="ENSPMRT00000014639.1">
    <property type="protein sequence ID" value="ENSPMRP00000013703.1"/>
    <property type="gene ID" value="ENSPMRG00000009190.1"/>
</dbReference>
<evidence type="ECO:0000313" key="3">
    <source>
        <dbReference type="Ensembl" id="ENSPMRP00000013703.1"/>
    </source>
</evidence>
<evidence type="ECO:0000313" key="4">
    <source>
        <dbReference type="Proteomes" id="UP000472272"/>
    </source>
</evidence>
<reference evidence="3" key="2">
    <citation type="submission" date="2025-08" db="UniProtKB">
        <authorList>
            <consortium name="Ensembl"/>
        </authorList>
    </citation>
    <scope>IDENTIFICATION</scope>
</reference>
<feature type="compositionally biased region" description="Acidic residues" evidence="2">
    <location>
        <begin position="312"/>
        <end position="336"/>
    </location>
</feature>
<accession>A0A670INJ2</accession>
<proteinExistence type="predicted"/>
<feature type="coiled-coil region" evidence="1">
    <location>
        <begin position="39"/>
        <end position="136"/>
    </location>
</feature>
<reference evidence="3" key="3">
    <citation type="submission" date="2025-09" db="UniProtKB">
        <authorList>
            <consortium name="Ensembl"/>
        </authorList>
    </citation>
    <scope>IDENTIFICATION</scope>
</reference>
<feature type="region of interest" description="Disordered" evidence="2">
    <location>
        <begin position="294"/>
        <end position="336"/>
    </location>
</feature>
<dbReference type="InterPro" id="IPR004244">
    <property type="entry name" value="Transposase_22"/>
</dbReference>
<feature type="region of interest" description="Disordered" evidence="2">
    <location>
        <begin position="1"/>
        <end position="30"/>
    </location>
</feature>
<dbReference type="PANTHER" id="PTHR11505">
    <property type="entry name" value="L1 TRANSPOSABLE ELEMENT-RELATED"/>
    <property type="match status" value="1"/>
</dbReference>
<organism evidence="3 4">
    <name type="scientific">Podarcis muralis</name>
    <name type="common">Wall lizard</name>
    <name type="synonym">Lacerta muralis</name>
    <dbReference type="NCBI Taxonomy" id="64176"/>
    <lineage>
        <taxon>Eukaryota</taxon>
        <taxon>Metazoa</taxon>
        <taxon>Chordata</taxon>
        <taxon>Craniata</taxon>
        <taxon>Vertebrata</taxon>
        <taxon>Euteleostomi</taxon>
        <taxon>Lepidosauria</taxon>
        <taxon>Squamata</taxon>
        <taxon>Bifurcata</taxon>
        <taxon>Unidentata</taxon>
        <taxon>Episquamata</taxon>
        <taxon>Laterata</taxon>
        <taxon>Lacertibaenia</taxon>
        <taxon>Lacertidae</taxon>
        <taxon>Podarcis</taxon>
    </lineage>
</organism>
<protein>
    <recommendedName>
        <fullName evidence="5">L1 transposable element RRM domain-containing protein</fullName>
    </recommendedName>
</protein>
<dbReference type="AlphaFoldDB" id="A0A670INJ2"/>
<dbReference type="Proteomes" id="UP000472272">
    <property type="component" value="Chromosome 8"/>
</dbReference>
<dbReference type="OMA" id="VIMFENF"/>
<name>A0A670INJ2_PODMU</name>
<keyword evidence="4" id="KW-1185">Reference proteome</keyword>
<feature type="compositionally biased region" description="Low complexity" evidence="2">
    <location>
        <begin position="294"/>
        <end position="306"/>
    </location>
</feature>
<evidence type="ECO:0000256" key="2">
    <source>
        <dbReference type="SAM" id="MobiDB-lite"/>
    </source>
</evidence>
<sequence>MGENRMSHTGKKGTNGGTPGDRRGSKQEADFKTEILKMFAEIKQSQNNLEHKLEQVDNKIGKMDKKMDETVNEIKGQIKEVFRRTQLTEEGLKRTRLELKDMKRDKERIKVEVMDLNKAQEEMKDIIAMNELRQKEVNLRLRAVPEIQNENIKEKLIIELAEWMGISAEEMAKNVQNAFRMRVKTTRVKKFTGDCLITFKDKEMRNRILQRNREKRLNIGGNYIVIFKDIPIRLLKRRDSYKRLAQTLKKNKIEFRWEFPEGLSFTYRGKRHRLSSQEETGKFLRKYKELKVEANGAEGAEGGLPEEPGKEEGEEGGEGGSDEEVEEEEEEEPANL</sequence>
<dbReference type="InterPro" id="IPR042566">
    <property type="entry name" value="L1_C"/>
</dbReference>
<evidence type="ECO:0008006" key="5">
    <source>
        <dbReference type="Google" id="ProtNLM"/>
    </source>
</evidence>
<dbReference type="GeneTree" id="ENSGT00990000210027"/>
<dbReference type="Gene3D" id="3.30.250.20">
    <property type="entry name" value="L1 transposable element, C-terminal domain"/>
    <property type="match status" value="1"/>
</dbReference>
<evidence type="ECO:0000256" key="1">
    <source>
        <dbReference type="SAM" id="Coils"/>
    </source>
</evidence>